<dbReference type="EMBL" id="LKAM01000007">
    <property type="protein sequence ID" value="KUM47238.1"/>
    <property type="molecule type" value="Genomic_DNA"/>
</dbReference>
<geneLocation type="mitochondrion" evidence="2"/>
<reference evidence="2" key="1">
    <citation type="journal article" date="2015" name="Genome Biol. Evol.">
        <title>Organellar Genomes of White Spruce (Picea glauca): Assembly and Annotation.</title>
        <authorList>
            <person name="Jackman S.D."/>
            <person name="Warren R.L."/>
            <person name="Gibb E.A."/>
            <person name="Vandervalk B.P."/>
            <person name="Mohamadi H."/>
            <person name="Chu J."/>
            <person name="Raymond A."/>
            <person name="Pleasance S."/>
            <person name="Coope R."/>
            <person name="Wildung M.R."/>
            <person name="Ritland C.E."/>
            <person name="Bousquet J."/>
            <person name="Jones S.J."/>
            <person name="Bohlmann J."/>
            <person name="Birol I."/>
        </authorList>
    </citation>
    <scope>NUCLEOTIDE SEQUENCE [LARGE SCALE GENOMIC DNA]</scope>
    <source>
        <tissue evidence="2">Flushing bud</tissue>
    </source>
</reference>
<organism evidence="2">
    <name type="scientific">Picea glauca</name>
    <name type="common">White spruce</name>
    <name type="synonym">Pinus glauca</name>
    <dbReference type="NCBI Taxonomy" id="3330"/>
    <lineage>
        <taxon>Eukaryota</taxon>
        <taxon>Viridiplantae</taxon>
        <taxon>Streptophyta</taxon>
        <taxon>Embryophyta</taxon>
        <taxon>Tracheophyta</taxon>
        <taxon>Spermatophyta</taxon>
        <taxon>Pinopsida</taxon>
        <taxon>Pinidae</taxon>
        <taxon>Conifers I</taxon>
        <taxon>Pinales</taxon>
        <taxon>Pinaceae</taxon>
        <taxon>Picea</taxon>
    </lineage>
</organism>
<keyword evidence="2" id="KW-0496">Mitochondrion</keyword>
<protein>
    <submittedName>
        <fullName evidence="2">Uncharacterized protein</fullName>
    </submittedName>
</protein>
<evidence type="ECO:0000256" key="1">
    <source>
        <dbReference type="SAM" id="MobiDB-lite"/>
    </source>
</evidence>
<dbReference type="AlphaFoldDB" id="A0A117NGS2"/>
<sequence>MQQSHRTGRPRASQLSQQEFTQPSHASDDKSNQDPNQAGLALH</sequence>
<accession>A0A117NGS2</accession>
<gene>
    <name evidence="2" type="ORF">ABT39_MTgene5423</name>
</gene>
<evidence type="ECO:0000313" key="2">
    <source>
        <dbReference type="EMBL" id="KUM47238.1"/>
    </source>
</evidence>
<comment type="caution">
    <text evidence="2">The sequence shown here is derived from an EMBL/GenBank/DDBJ whole genome shotgun (WGS) entry which is preliminary data.</text>
</comment>
<feature type="region of interest" description="Disordered" evidence="1">
    <location>
        <begin position="1"/>
        <end position="43"/>
    </location>
</feature>
<name>A0A117NGS2_PICGL</name>
<proteinExistence type="predicted"/>
<feature type="compositionally biased region" description="Polar residues" evidence="1">
    <location>
        <begin position="13"/>
        <end position="25"/>
    </location>
</feature>